<evidence type="ECO:0000313" key="2">
    <source>
        <dbReference type="Proteomes" id="UP000001194"/>
    </source>
</evidence>
<reference evidence="1 2" key="1">
    <citation type="journal article" date="2008" name="Nature">
        <title>The genome of Laccaria bicolor provides insights into mycorrhizal symbiosis.</title>
        <authorList>
            <person name="Martin F."/>
            <person name="Aerts A."/>
            <person name="Ahren D."/>
            <person name="Brun A."/>
            <person name="Danchin E.G.J."/>
            <person name="Duchaussoy F."/>
            <person name="Gibon J."/>
            <person name="Kohler A."/>
            <person name="Lindquist E."/>
            <person name="Pereda V."/>
            <person name="Salamov A."/>
            <person name="Shapiro H.J."/>
            <person name="Wuyts J."/>
            <person name="Blaudez D."/>
            <person name="Buee M."/>
            <person name="Brokstein P."/>
            <person name="Canbaeck B."/>
            <person name="Cohen D."/>
            <person name="Courty P.E."/>
            <person name="Coutinho P.M."/>
            <person name="Delaruelle C."/>
            <person name="Detter J.C."/>
            <person name="Deveau A."/>
            <person name="DiFazio S."/>
            <person name="Duplessis S."/>
            <person name="Fraissinet-Tachet L."/>
            <person name="Lucic E."/>
            <person name="Frey-Klett P."/>
            <person name="Fourrey C."/>
            <person name="Feussner I."/>
            <person name="Gay G."/>
            <person name="Grimwood J."/>
            <person name="Hoegger P.J."/>
            <person name="Jain P."/>
            <person name="Kilaru S."/>
            <person name="Labbe J."/>
            <person name="Lin Y.C."/>
            <person name="Legue V."/>
            <person name="Le Tacon F."/>
            <person name="Marmeisse R."/>
            <person name="Melayah D."/>
            <person name="Montanini B."/>
            <person name="Muratet M."/>
            <person name="Nehls U."/>
            <person name="Niculita-Hirzel H."/>
            <person name="Oudot-Le Secq M.P."/>
            <person name="Peter M."/>
            <person name="Quesneville H."/>
            <person name="Rajashekar B."/>
            <person name="Reich M."/>
            <person name="Rouhier N."/>
            <person name="Schmutz J."/>
            <person name="Yin T."/>
            <person name="Chalot M."/>
            <person name="Henrissat B."/>
            <person name="Kuees U."/>
            <person name="Lucas S."/>
            <person name="Van de Peer Y."/>
            <person name="Podila G.K."/>
            <person name="Polle A."/>
            <person name="Pukkila P.J."/>
            <person name="Richardson P.M."/>
            <person name="Rouze P."/>
            <person name="Sanders I.R."/>
            <person name="Stajich J.E."/>
            <person name="Tunlid A."/>
            <person name="Tuskan G."/>
            <person name="Grigoriev I.V."/>
        </authorList>
    </citation>
    <scope>NUCLEOTIDE SEQUENCE [LARGE SCALE GENOMIC DNA]</scope>
    <source>
        <strain evidence="2">S238N-H82 / ATCC MYA-4686</strain>
    </source>
</reference>
<dbReference type="Proteomes" id="UP000001194">
    <property type="component" value="Unassembled WGS sequence"/>
</dbReference>
<evidence type="ECO:0000313" key="1">
    <source>
        <dbReference type="EMBL" id="EDR14577.1"/>
    </source>
</evidence>
<name>B0CTY2_LACBS</name>
<dbReference type="KEGG" id="lbc:LACBIDRAFT_305320"/>
<dbReference type="AlphaFoldDB" id="B0CTY2"/>
<keyword evidence="2" id="KW-1185">Reference proteome</keyword>
<organism evidence="2">
    <name type="scientific">Laccaria bicolor (strain S238N-H82 / ATCC MYA-4686)</name>
    <name type="common">Bicoloured deceiver</name>
    <name type="synonym">Laccaria laccata var. bicolor</name>
    <dbReference type="NCBI Taxonomy" id="486041"/>
    <lineage>
        <taxon>Eukaryota</taxon>
        <taxon>Fungi</taxon>
        <taxon>Dikarya</taxon>
        <taxon>Basidiomycota</taxon>
        <taxon>Agaricomycotina</taxon>
        <taxon>Agaricomycetes</taxon>
        <taxon>Agaricomycetidae</taxon>
        <taxon>Agaricales</taxon>
        <taxon>Agaricineae</taxon>
        <taxon>Hydnangiaceae</taxon>
        <taxon>Laccaria</taxon>
    </lineage>
</organism>
<protein>
    <submittedName>
        <fullName evidence="1">Predicted protein</fullName>
    </submittedName>
</protein>
<dbReference type="InParanoid" id="B0CTY2"/>
<dbReference type="EMBL" id="DS547092">
    <property type="protein sequence ID" value="EDR14577.1"/>
    <property type="molecule type" value="Genomic_DNA"/>
</dbReference>
<sequence length="49" mass="5737">MNSQRRSFASIWYFPDVVWSLVKQREALFLASGILEPLPGPLPSYRIWI</sequence>
<dbReference type="HOGENOM" id="CLU_3143308_0_0_1"/>
<accession>B0CTY2</accession>
<dbReference type="GeneID" id="6070989"/>
<gene>
    <name evidence="1" type="ORF">LACBIDRAFT_305320</name>
</gene>
<dbReference type="RefSeq" id="XP_001875136.1">
    <property type="nucleotide sequence ID" value="XM_001875101.1"/>
</dbReference>
<proteinExistence type="predicted"/>